<accession>A0A371P9N2</accession>
<feature type="chain" id="PRO_5016663345" evidence="1">
    <location>
        <begin position="29"/>
        <end position="220"/>
    </location>
</feature>
<evidence type="ECO:0000313" key="3">
    <source>
        <dbReference type="Proteomes" id="UP000265581"/>
    </source>
</evidence>
<proteinExistence type="predicted"/>
<protein>
    <submittedName>
        <fullName evidence="2">Uncharacterized protein</fullName>
    </submittedName>
</protein>
<comment type="caution">
    <text evidence="2">The sequence shown here is derived from an EMBL/GenBank/DDBJ whole genome shotgun (WGS) entry which is preliminary data.</text>
</comment>
<evidence type="ECO:0000256" key="1">
    <source>
        <dbReference type="SAM" id="SignalP"/>
    </source>
</evidence>
<dbReference type="AlphaFoldDB" id="A0A371P9N2"/>
<keyword evidence="3" id="KW-1185">Reference proteome</keyword>
<evidence type="ECO:0000313" key="2">
    <source>
        <dbReference type="EMBL" id="REK72639.1"/>
    </source>
</evidence>
<reference evidence="2 3" key="1">
    <citation type="submission" date="2018-08" db="EMBL/GenBank/DDBJ databases">
        <title>Aeromicrobium sp. M2KJ-4, whole genome shotgun sequence.</title>
        <authorList>
            <person name="Tuo L."/>
        </authorList>
    </citation>
    <scope>NUCLEOTIDE SEQUENCE [LARGE SCALE GENOMIC DNA]</scope>
    <source>
        <strain evidence="2 3">M2KJ-4</strain>
    </source>
</reference>
<organism evidence="2 3">
    <name type="scientific">Aeromicrobium endophyticum</name>
    <dbReference type="NCBI Taxonomy" id="2292704"/>
    <lineage>
        <taxon>Bacteria</taxon>
        <taxon>Bacillati</taxon>
        <taxon>Actinomycetota</taxon>
        <taxon>Actinomycetes</taxon>
        <taxon>Propionibacteriales</taxon>
        <taxon>Nocardioidaceae</taxon>
        <taxon>Aeromicrobium</taxon>
    </lineage>
</organism>
<feature type="signal peptide" evidence="1">
    <location>
        <begin position="1"/>
        <end position="28"/>
    </location>
</feature>
<dbReference type="RefSeq" id="WP_119702752.1">
    <property type="nucleotide sequence ID" value="NZ_JBHSOI010000001.1"/>
</dbReference>
<dbReference type="OrthoDB" id="3829735at2"/>
<sequence length="220" mass="22978">MKNLLRAAAIAVASTALVAGGTVTGAQAAPGDVANIGVQDAALNGYKGTTSKVIPVALSSNRTYVYATVNVNGVPVAGDVFVSSSGFIYQQAWGAGVVTLTGLKDRSGPTGQAVAGGSNAFTVRYGVNVSDGAQIKKRGKKLTFKVKVRYINAAGGLTGVRKAKLQAKKGSKWRTVKNVKLKKNGTRTVKLSDKKKRNYRIVVATTPTYAGTVFQTRNKI</sequence>
<dbReference type="EMBL" id="QUBR01000001">
    <property type="protein sequence ID" value="REK72639.1"/>
    <property type="molecule type" value="Genomic_DNA"/>
</dbReference>
<name>A0A371P9N2_9ACTN</name>
<gene>
    <name evidence="2" type="ORF">DX116_03240</name>
</gene>
<dbReference type="Proteomes" id="UP000265581">
    <property type="component" value="Unassembled WGS sequence"/>
</dbReference>
<keyword evidence="1" id="KW-0732">Signal</keyword>